<comment type="caution">
    <text evidence="1">The sequence shown here is derived from an EMBL/GenBank/DDBJ whole genome shotgun (WGS) entry which is preliminary data.</text>
</comment>
<evidence type="ECO:0000313" key="2">
    <source>
        <dbReference type="Proteomes" id="UP000813824"/>
    </source>
</evidence>
<gene>
    <name evidence="1" type="ORF">BXZ70DRAFT_946891</name>
</gene>
<name>A0A8K0XMV9_9AGAR</name>
<dbReference type="EMBL" id="JAEVFJ010000025">
    <property type="protein sequence ID" value="KAH8094626.1"/>
    <property type="molecule type" value="Genomic_DNA"/>
</dbReference>
<evidence type="ECO:0008006" key="3">
    <source>
        <dbReference type="Google" id="ProtNLM"/>
    </source>
</evidence>
<proteinExistence type="predicted"/>
<dbReference type="Proteomes" id="UP000813824">
    <property type="component" value="Unassembled WGS sequence"/>
</dbReference>
<dbReference type="Pfam" id="PF18951">
    <property type="entry name" value="DUF5695"/>
    <property type="match status" value="1"/>
</dbReference>
<reference evidence="1" key="1">
    <citation type="journal article" date="2021" name="New Phytol.">
        <title>Evolutionary innovations through gain and loss of genes in the ectomycorrhizal Boletales.</title>
        <authorList>
            <person name="Wu G."/>
            <person name="Miyauchi S."/>
            <person name="Morin E."/>
            <person name="Kuo A."/>
            <person name="Drula E."/>
            <person name="Varga T."/>
            <person name="Kohler A."/>
            <person name="Feng B."/>
            <person name="Cao Y."/>
            <person name="Lipzen A."/>
            <person name="Daum C."/>
            <person name="Hundley H."/>
            <person name="Pangilinan J."/>
            <person name="Johnson J."/>
            <person name="Barry K."/>
            <person name="LaButti K."/>
            <person name="Ng V."/>
            <person name="Ahrendt S."/>
            <person name="Min B."/>
            <person name="Choi I.G."/>
            <person name="Park H."/>
            <person name="Plett J.M."/>
            <person name="Magnuson J."/>
            <person name="Spatafora J.W."/>
            <person name="Nagy L.G."/>
            <person name="Henrissat B."/>
            <person name="Grigoriev I.V."/>
            <person name="Yang Z.L."/>
            <person name="Xu J."/>
            <person name="Martin F.M."/>
        </authorList>
    </citation>
    <scope>NUCLEOTIDE SEQUENCE</scope>
    <source>
        <strain evidence="1">KKN 215</strain>
    </source>
</reference>
<dbReference type="InterPro" id="IPR043750">
    <property type="entry name" value="DUF5695"/>
</dbReference>
<keyword evidence="2" id="KW-1185">Reference proteome</keyword>
<evidence type="ECO:0000313" key="1">
    <source>
        <dbReference type="EMBL" id="KAH8094626.1"/>
    </source>
</evidence>
<accession>A0A8K0XMV9</accession>
<protein>
    <recommendedName>
        <fullName evidence="3">Glycoside hydrolase family 43</fullName>
    </recommendedName>
</protein>
<dbReference type="OrthoDB" id="2730619at2759"/>
<sequence length="932" mass="102144">MLLPADFIIRYLWQKLVHTPQNTRIIGMVAWLLRHLAVFTACSSALAQTATLGLADGFISFTTPEFSVQLVKDSQTLYSLKPANGTGSFDFIPADKMTQRQFNGNVHLGDISYRVRAAGSNSAWISGDSFTSRRTVNTRSAPSSTLAIADLSPTLPSNAPLNITRRWIVQGGVLSLLFDVTNKQTTSLEIGALGAPLEFNNIFTDRSAADTNQLCSLFDPYIGQDAGYVQVTPLLGTLPPLLVTPAPKSPLEGWRFIPESTANTPFYQSQTFEGLYEWQFHTLAYAQNEWAKVTPWNAPTSATLAPGETRTYGLQFRLAPSIRNIEDTLRAAKRPVAVGVPGYILSTDQQGKLFLNYTSPIASLSVSPAGALSWSQSTDATDGVWSGFTLTPHIWGRSRLTVTYQDGTVQTVHYFVTKPATTVVSDLGNFLTTSQWFDNSTDPFHRSPSVISYDREVNAVVKDDPRAWIPGLSDEAGAGSWLAATVKQFAQPNAAEVAKLESFVNKTLWGSIQNSDGSVKKAVYFYQPALVPQYTYPTSINWGNWWSWNQAASYATDRAYDYVHVAAAYWSLYRVARNYPSLVKVHNWQWYINQAVLTVKRMTQGDVGYANVGLMDETVIRLLLDDLKREGLTANATLLESRMKARATIWAGQRYPFGSEMAWDSTGQEGVYAWSKYFNDTTTALNVINSILAYQPTIPHWGYNGNARRYWDNVYGGKLQRIERQLHHYGSGLNALPLISHFQSNPTDLYLLRVAFGGLSGPTSNIDQGGFASASFHSFADTLKWDGYSGDYGPNFVGHALGVGTFIVQHPEFGWQAFGGDVQSTSPTVIVHPRDTLRRRVFVAPLGTLFTLDAGAFSLVAFDPAKKSVTLTITAAPEGASSAASAPVGRLVVTQTAQVAGVRLLKPSSNLQMDAGAWVVPFTQGGATVTLV</sequence>
<organism evidence="1 2">
    <name type="scientific">Cristinia sonorae</name>
    <dbReference type="NCBI Taxonomy" id="1940300"/>
    <lineage>
        <taxon>Eukaryota</taxon>
        <taxon>Fungi</taxon>
        <taxon>Dikarya</taxon>
        <taxon>Basidiomycota</taxon>
        <taxon>Agaricomycotina</taxon>
        <taxon>Agaricomycetes</taxon>
        <taxon>Agaricomycetidae</taxon>
        <taxon>Agaricales</taxon>
        <taxon>Pleurotineae</taxon>
        <taxon>Stephanosporaceae</taxon>
        <taxon>Cristinia</taxon>
    </lineage>
</organism>
<dbReference type="AlphaFoldDB" id="A0A8K0XMV9"/>